<evidence type="ECO:0000313" key="2">
    <source>
        <dbReference type="RefSeq" id="XP_045141061.1"/>
    </source>
</evidence>
<evidence type="ECO:0000313" key="1">
    <source>
        <dbReference type="Proteomes" id="UP000694863"/>
    </source>
</evidence>
<reference evidence="2" key="1">
    <citation type="submission" date="2025-08" db="UniProtKB">
        <authorList>
            <consortium name="RefSeq"/>
        </authorList>
    </citation>
    <scope>IDENTIFICATION</scope>
</reference>
<dbReference type="RefSeq" id="XP_045141061.1">
    <property type="nucleotide sequence ID" value="XM_045285126.1"/>
</dbReference>
<gene>
    <name evidence="2" type="primary">LOC101658656</name>
</gene>
<organism evidence="1 2">
    <name type="scientific">Echinops telfairi</name>
    <name type="common">Lesser hedgehog tenrec</name>
    <dbReference type="NCBI Taxonomy" id="9371"/>
    <lineage>
        <taxon>Eukaryota</taxon>
        <taxon>Metazoa</taxon>
        <taxon>Chordata</taxon>
        <taxon>Craniata</taxon>
        <taxon>Vertebrata</taxon>
        <taxon>Euteleostomi</taxon>
        <taxon>Mammalia</taxon>
        <taxon>Eutheria</taxon>
        <taxon>Afrotheria</taxon>
        <taxon>Tenrecidae</taxon>
        <taxon>Tenrecinae</taxon>
        <taxon>Echinops</taxon>
    </lineage>
</organism>
<sequence>MEVNPPKQEHLLALKEYPDYCRMTTEVVLHYRPYESDPTQLAKLIEKAIHDFPARPLPRFVPWFPPDRTKLALKPKRSPPVISEEAAEDVKRHLAPLGRDVTSQSYDCTVDLLEFQPNMKIKTHFIRSHSLDEETHSGNLDKQSAKEKQVFRRSWSISLPSSNCTEKSFPLSKNLQDCLKALNLHSFYRARWTIEPTVCDSQTLEVIWAKLSRLVRHNELPSCNATIQRHLGQIWVFCDIMYCEYVGNLLKARLALTGKMNLFVHKFGVIFSL</sequence>
<proteinExistence type="predicted"/>
<accession>A0AC55CNI5</accession>
<name>A0AC55CNI5_ECHTE</name>
<protein>
    <submittedName>
        <fullName evidence="2">Shieldin complex subunit 3 isoform X5</fullName>
    </submittedName>
</protein>
<keyword evidence="1" id="KW-1185">Reference proteome</keyword>
<dbReference type="Proteomes" id="UP000694863">
    <property type="component" value="Unplaced"/>
</dbReference>